<dbReference type="GO" id="GO:0008984">
    <property type="term" value="F:protein-glutamate methylesterase activity"/>
    <property type="evidence" value="ECO:0007669"/>
    <property type="project" value="UniProtKB-EC"/>
</dbReference>
<dbReference type="PROSITE" id="PS50122">
    <property type="entry name" value="CHEB"/>
    <property type="match status" value="1"/>
</dbReference>
<dbReference type="GO" id="GO:0000156">
    <property type="term" value="F:phosphorelay response regulator activity"/>
    <property type="evidence" value="ECO:0007669"/>
    <property type="project" value="InterPro"/>
</dbReference>
<dbReference type="STRING" id="1379903.ATO8_16635"/>
<keyword evidence="1 4" id="KW-0378">Hydrolase</keyword>
<feature type="active site" evidence="4">
    <location>
        <position position="125"/>
    </location>
</feature>
<comment type="caution">
    <text evidence="6">The sequence shown here is derived from an EMBL/GenBank/DDBJ whole genome shotgun (WGS) entry which is preliminary data.</text>
</comment>
<sequence>MGIGASAGGIEALQAFFGALGTSRQLAFVVVTHMNPDHESHLAEVLARHAKIEVKVAEPGVRPEGGTAYMMPAGSLLRLRDGAFELEEISRETPNSGPIDIFLSSLARDCKDRAVGIVLSGGNSDGTLGIKAIKERGGITMAQASDAAGAPDHPDMPNSALATGLVDFALSVESMPATLKRLVESRASFESLEEYQDADELDDDLRVAFELLRSHTGHDFSGYKRRTFLRRLARRAQVVEAKSLEEYLGHLRHSSKEVSRSPAV</sequence>
<dbReference type="EMBL" id="AQQW01000011">
    <property type="protein sequence ID" value="ETW11560.1"/>
    <property type="molecule type" value="Genomic_DNA"/>
</dbReference>
<dbReference type="SUPFAM" id="SSF47757">
    <property type="entry name" value="Chemotaxis receptor methyltransferase CheR, N-terminal domain"/>
    <property type="match status" value="1"/>
</dbReference>
<dbReference type="PATRIC" id="fig|1317118.6.peg.3423"/>
<protein>
    <recommendedName>
        <fullName evidence="2">protein-glutamate methylesterase</fullName>
        <ecNumber evidence="2">3.1.1.61</ecNumber>
    </recommendedName>
</protein>
<accession>W4HHU2</accession>
<evidence type="ECO:0000256" key="2">
    <source>
        <dbReference type="ARBA" id="ARBA00039140"/>
    </source>
</evidence>
<dbReference type="AlphaFoldDB" id="W4HHU2"/>
<dbReference type="SUPFAM" id="SSF52738">
    <property type="entry name" value="Methylesterase CheB, C-terminal domain"/>
    <property type="match status" value="1"/>
</dbReference>
<keyword evidence="4" id="KW-0145">Chemotaxis</keyword>
<reference evidence="6 7" key="1">
    <citation type="journal article" date="2014" name="Antonie Van Leeuwenhoek">
        <title>Roseivivax atlanticus sp. nov., isolated from surface seawater of the Atlantic Ocean.</title>
        <authorList>
            <person name="Li G."/>
            <person name="Lai Q."/>
            <person name="Liu X."/>
            <person name="Sun F."/>
            <person name="Shao Z."/>
        </authorList>
    </citation>
    <scope>NUCLEOTIDE SEQUENCE [LARGE SCALE GENOMIC DNA]</scope>
    <source>
        <strain evidence="6 7">22II-s10s</strain>
    </source>
</reference>
<dbReference type="Proteomes" id="UP000019063">
    <property type="component" value="Unassembled WGS sequence"/>
</dbReference>
<comment type="catalytic activity">
    <reaction evidence="3">
        <text>[protein]-L-glutamate 5-O-methyl ester + H2O = L-glutamyl-[protein] + methanol + H(+)</text>
        <dbReference type="Rhea" id="RHEA:23236"/>
        <dbReference type="Rhea" id="RHEA-COMP:10208"/>
        <dbReference type="Rhea" id="RHEA-COMP:10311"/>
        <dbReference type="ChEBI" id="CHEBI:15377"/>
        <dbReference type="ChEBI" id="CHEBI:15378"/>
        <dbReference type="ChEBI" id="CHEBI:17790"/>
        <dbReference type="ChEBI" id="CHEBI:29973"/>
        <dbReference type="ChEBI" id="CHEBI:82795"/>
        <dbReference type="EC" id="3.1.1.61"/>
    </reaction>
</comment>
<proteinExistence type="predicted"/>
<dbReference type="CDD" id="cd16434">
    <property type="entry name" value="CheB-CheR_fusion"/>
    <property type="match status" value="1"/>
</dbReference>
<name>W4HHU2_9RHOB</name>
<dbReference type="PANTHER" id="PTHR42872">
    <property type="entry name" value="PROTEIN-GLUTAMATE METHYLESTERASE/PROTEIN-GLUTAMINE GLUTAMINASE"/>
    <property type="match status" value="1"/>
</dbReference>
<dbReference type="eggNOG" id="COG2201">
    <property type="taxonomic scope" value="Bacteria"/>
</dbReference>
<dbReference type="Gene3D" id="1.10.155.10">
    <property type="entry name" value="Chemotaxis receptor methyltransferase CheR, N-terminal domain"/>
    <property type="match status" value="1"/>
</dbReference>
<dbReference type="GO" id="GO:0006935">
    <property type="term" value="P:chemotaxis"/>
    <property type="evidence" value="ECO:0007669"/>
    <property type="project" value="UniProtKB-UniRule"/>
</dbReference>
<evidence type="ECO:0000313" key="7">
    <source>
        <dbReference type="Proteomes" id="UP000019063"/>
    </source>
</evidence>
<feature type="domain" description="CheB-type methylesterase" evidence="5">
    <location>
        <begin position="1"/>
        <end position="186"/>
    </location>
</feature>
<evidence type="ECO:0000256" key="3">
    <source>
        <dbReference type="ARBA" id="ARBA00048267"/>
    </source>
</evidence>
<dbReference type="InterPro" id="IPR036804">
    <property type="entry name" value="CheR_N_sf"/>
</dbReference>
<dbReference type="EC" id="3.1.1.61" evidence="2"/>
<dbReference type="PANTHER" id="PTHR42872:SF6">
    <property type="entry name" value="PROTEIN-GLUTAMATE METHYLESTERASE_PROTEIN-GLUTAMINE GLUTAMINASE"/>
    <property type="match status" value="1"/>
</dbReference>
<evidence type="ECO:0000259" key="5">
    <source>
        <dbReference type="PROSITE" id="PS50122"/>
    </source>
</evidence>
<organism evidence="6 7">
    <name type="scientific">Roseivivax marinus</name>
    <dbReference type="NCBI Taxonomy" id="1379903"/>
    <lineage>
        <taxon>Bacteria</taxon>
        <taxon>Pseudomonadati</taxon>
        <taxon>Pseudomonadota</taxon>
        <taxon>Alphaproteobacteria</taxon>
        <taxon>Rhodobacterales</taxon>
        <taxon>Roseobacteraceae</taxon>
        <taxon>Roseivivax</taxon>
    </lineage>
</organism>
<feature type="active site" evidence="4">
    <location>
        <position position="33"/>
    </location>
</feature>
<evidence type="ECO:0000256" key="4">
    <source>
        <dbReference type="PROSITE-ProRule" id="PRU00050"/>
    </source>
</evidence>
<evidence type="ECO:0000256" key="1">
    <source>
        <dbReference type="ARBA" id="ARBA00022801"/>
    </source>
</evidence>
<dbReference type="Pfam" id="PF03705">
    <property type="entry name" value="CheR_N"/>
    <property type="match status" value="1"/>
</dbReference>
<feature type="active site" evidence="4">
    <location>
        <position position="6"/>
    </location>
</feature>
<dbReference type="InterPro" id="IPR035909">
    <property type="entry name" value="CheB_C"/>
</dbReference>
<dbReference type="Gene3D" id="3.40.50.180">
    <property type="entry name" value="Methylesterase CheB, C-terminal domain"/>
    <property type="match status" value="1"/>
</dbReference>
<dbReference type="GO" id="GO:0005737">
    <property type="term" value="C:cytoplasm"/>
    <property type="evidence" value="ECO:0007669"/>
    <property type="project" value="InterPro"/>
</dbReference>
<dbReference type="InterPro" id="IPR000673">
    <property type="entry name" value="Sig_transdc_resp-reg_Me-estase"/>
</dbReference>
<gene>
    <name evidence="6" type="ORF">ATO8_16635</name>
</gene>
<dbReference type="InterPro" id="IPR022641">
    <property type="entry name" value="CheR_N"/>
</dbReference>
<keyword evidence="7" id="KW-1185">Reference proteome</keyword>
<dbReference type="Pfam" id="PF01339">
    <property type="entry name" value="CheB_methylest"/>
    <property type="match status" value="1"/>
</dbReference>
<evidence type="ECO:0000313" key="6">
    <source>
        <dbReference type="EMBL" id="ETW11560.1"/>
    </source>
</evidence>